<sequence length="782" mass="89006">MDSREIEQLLAEETLDFKKYVNLVLRYWYWFVISLAVCLGLAYVVTRTTHNVYQVDSTILIRDDKNRANTGAEALLSELSLVNNTKSIQNEIGIIKSYTIAYNTVKELDSFHTTYKQLGKSGFKQNVVYKNIPFRIAYDTSYNNPHGTSISIEFTDGKTFTAKVNNGDFSDPKTIGQKVIIDNFSFTVIPTASYSEKELAGQTYIITRNDLNELANVYRNKVKVNLVDKNASLISLSTTGQSADQEAEYLNKLVEVYIRQGLEEKNQIAKNTIDFIDNQLFGMRDSLQRAEVQLRNFRMNNRILDIDKESSMLLDNLKNLQTSKATVEINQRYYAYLKNYLQKRDSYSDIVAPYTLGINDMQLINQLNELSQLSTERENMKMSVKQNNPAMQQLEARIRNTKNALMEKVNSLIATNNITNDDINAQVRKIESNISSLPINEQMLINKTKMYDLLDKMYTYLLEKKSEASIAKASNISDCKIVDPALAINAELKQPKPKMNYALGFILGLLIPLIVIILRDYFDNKIRTVKDLTGKLPEVSMLATLDHSQLPVDIPVIERPKSRLSESFRTLRTNINYVAHGKKCMTLLTTSLISGEGKTFCASNLAAIYALSGKRTLLVGLDLRKPKIQKVFESTNHYGMSGYLSEQNSFEKAYKPTSVSNLWIAVSGPIPPNPSELIGSPRMEQFLAEAREQFDCIIIDTPPVGIVTDARIIFEKVDLVLFITRMGVSPKDVVEYCKELHSYLGSKLALVVNDFDSKKSYTSYSKYHYRYSKNYQSEYYEN</sequence>
<protein>
    <submittedName>
        <fullName evidence="11">Capsular exopolysaccharide synthesis family protein</fullName>
    </submittedName>
</protein>
<evidence type="ECO:0000256" key="8">
    <source>
        <dbReference type="SAM" id="Phobius"/>
    </source>
</evidence>
<dbReference type="NCBIfam" id="TIGR01007">
    <property type="entry name" value="eps_fam"/>
    <property type="match status" value="1"/>
</dbReference>
<keyword evidence="2" id="KW-1003">Cell membrane</keyword>
<keyword evidence="12" id="KW-1185">Reference proteome</keyword>
<dbReference type="InterPro" id="IPR027417">
    <property type="entry name" value="P-loop_NTPase"/>
</dbReference>
<accession>A0A4R2ET48</accession>
<dbReference type="SUPFAM" id="SSF52540">
    <property type="entry name" value="P-loop containing nucleoside triphosphate hydrolases"/>
    <property type="match status" value="1"/>
</dbReference>
<evidence type="ECO:0000256" key="3">
    <source>
        <dbReference type="ARBA" id="ARBA00022692"/>
    </source>
</evidence>
<dbReference type="PANTHER" id="PTHR32309">
    <property type="entry name" value="TYROSINE-PROTEIN KINASE"/>
    <property type="match status" value="1"/>
</dbReference>
<keyword evidence="6 8" id="KW-1133">Transmembrane helix</keyword>
<proteinExistence type="predicted"/>
<comment type="subcellular location">
    <subcellularLocation>
        <location evidence="1">Cell membrane</location>
        <topology evidence="1">Multi-pass membrane protein</topology>
    </subcellularLocation>
</comment>
<feature type="transmembrane region" description="Helical" evidence="8">
    <location>
        <begin position="27"/>
        <end position="45"/>
    </location>
</feature>
<dbReference type="InterPro" id="IPR005702">
    <property type="entry name" value="Wzc-like_C"/>
</dbReference>
<dbReference type="OrthoDB" id="9794577at2"/>
<feature type="transmembrane region" description="Helical" evidence="8">
    <location>
        <begin position="501"/>
        <end position="522"/>
    </location>
</feature>
<dbReference type="PANTHER" id="PTHR32309:SF13">
    <property type="entry name" value="FERRIC ENTEROBACTIN TRANSPORT PROTEIN FEPE"/>
    <property type="match status" value="1"/>
</dbReference>
<dbReference type="Proteomes" id="UP000294830">
    <property type="component" value="Unassembled WGS sequence"/>
</dbReference>
<keyword evidence="7 8" id="KW-0472">Membrane</keyword>
<evidence type="ECO:0000256" key="6">
    <source>
        <dbReference type="ARBA" id="ARBA00022989"/>
    </source>
</evidence>
<comment type="caution">
    <text evidence="11">The sequence shown here is derived from an EMBL/GenBank/DDBJ whole genome shotgun (WGS) entry which is preliminary data.</text>
</comment>
<gene>
    <name evidence="11" type="ORF">CLV25_10284</name>
</gene>
<evidence type="ECO:0000256" key="1">
    <source>
        <dbReference type="ARBA" id="ARBA00004651"/>
    </source>
</evidence>
<dbReference type="GO" id="GO:0005886">
    <property type="term" value="C:plasma membrane"/>
    <property type="evidence" value="ECO:0007669"/>
    <property type="project" value="UniProtKB-SubCell"/>
</dbReference>
<dbReference type="EMBL" id="SLWB01000002">
    <property type="protein sequence ID" value="TCN72121.1"/>
    <property type="molecule type" value="Genomic_DNA"/>
</dbReference>
<feature type="domain" description="Polysaccharide chain length determinant N-terminal" evidence="9">
    <location>
        <begin position="13"/>
        <end position="108"/>
    </location>
</feature>
<keyword evidence="4" id="KW-0547">Nucleotide-binding</keyword>
<feature type="domain" description="Tyrosine-protein kinase G-rich" evidence="10">
    <location>
        <begin position="451"/>
        <end position="520"/>
    </location>
</feature>
<evidence type="ECO:0000256" key="5">
    <source>
        <dbReference type="ARBA" id="ARBA00022840"/>
    </source>
</evidence>
<dbReference type="CDD" id="cd05387">
    <property type="entry name" value="BY-kinase"/>
    <property type="match status" value="1"/>
</dbReference>
<dbReference type="GO" id="GO:0005524">
    <property type="term" value="F:ATP binding"/>
    <property type="evidence" value="ECO:0007669"/>
    <property type="project" value="UniProtKB-KW"/>
</dbReference>
<dbReference type="GO" id="GO:0004713">
    <property type="term" value="F:protein tyrosine kinase activity"/>
    <property type="evidence" value="ECO:0007669"/>
    <property type="project" value="TreeGrafter"/>
</dbReference>
<dbReference type="InterPro" id="IPR050445">
    <property type="entry name" value="Bact_polysacc_biosynth/exp"/>
</dbReference>
<keyword evidence="5" id="KW-0067">ATP-binding</keyword>
<dbReference type="Pfam" id="PF02706">
    <property type="entry name" value="Wzz"/>
    <property type="match status" value="1"/>
</dbReference>
<keyword evidence="3 8" id="KW-0812">Transmembrane</keyword>
<organism evidence="11 12">
    <name type="scientific">Acetobacteroides hydrogenigenes</name>
    <dbReference type="NCBI Taxonomy" id="979970"/>
    <lineage>
        <taxon>Bacteria</taxon>
        <taxon>Pseudomonadati</taxon>
        <taxon>Bacteroidota</taxon>
        <taxon>Bacteroidia</taxon>
        <taxon>Bacteroidales</taxon>
        <taxon>Rikenellaceae</taxon>
        <taxon>Acetobacteroides</taxon>
    </lineage>
</organism>
<reference evidence="11 12" key="1">
    <citation type="submission" date="2019-03" db="EMBL/GenBank/DDBJ databases">
        <title>Genomic Encyclopedia of Archaeal and Bacterial Type Strains, Phase II (KMG-II): from individual species to whole genera.</title>
        <authorList>
            <person name="Goeker M."/>
        </authorList>
    </citation>
    <scope>NUCLEOTIDE SEQUENCE [LARGE SCALE GENOMIC DNA]</scope>
    <source>
        <strain evidence="11 12">RL-C</strain>
    </source>
</reference>
<dbReference type="RefSeq" id="WP_131838190.1">
    <property type="nucleotide sequence ID" value="NZ_SLWB01000002.1"/>
</dbReference>
<name>A0A4R2ET48_9BACT</name>
<evidence type="ECO:0000313" key="12">
    <source>
        <dbReference type="Proteomes" id="UP000294830"/>
    </source>
</evidence>
<evidence type="ECO:0000256" key="4">
    <source>
        <dbReference type="ARBA" id="ARBA00022741"/>
    </source>
</evidence>
<evidence type="ECO:0000313" key="11">
    <source>
        <dbReference type="EMBL" id="TCN72121.1"/>
    </source>
</evidence>
<evidence type="ECO:0000259" key="10">
    <source>
        <dbReference type="Pfam" id="PF13807"/>
    </source>
</evidence>
<dbReference type="InterPro" id="IPR003856">
    <property type="entry name" value="LPS_length_determ_N"/>
</dbReference>
<evidence type="ECO:0000256" key="7">
    <source>
        <dbReference type="ARBA" id="ARBA00023136"/>
    </source>
</evidence>
<dbReference type="Pfam" id="PF13807">
    <property type="entry name" value="GNVR"/>
    <property type="match status" value="1"/>
</dbReference>
<dbReference type="Gene3D" id="3.40.50.300">
    <property type="entry name" value="P-loop containing nucleotide triphosphate hydrolases"/>
    <property type="match status" value="1"/>
</dbReference>
<evidence type="ECO:0000259" key="9">
    <source>
        <dbReference type="Pfam" id="PF02706"/>
    </source>
</evidence>
<evidence type="ECO:0000256" key="2">
    <source>
        <dbReference type="ARBA" id="ARBA00022475"/>
    </source>
</evidence>
<dbReference type="AlphaFoldDB" id="A0A4R2ET48"/>
<dbReference type="InterPro" id="IPR032807">
    <property type="entry name" value="GNVR"/>
</dbReference>